<keyword evidence="3" id="KW-1185">Reference proteome</keyword>
<evidence type="ECO:0000313" key="2">
    <source>
        <dbReference type="EnsemblMetazoa" id="CJA35324b.1"/>
    </source>
</evidence>
<name>A0A8R1EEV9_CAEJA</name>
<dbReference type="EnsemblMetazoa" id="CJA35324b.1">
    <property type="protein sequence ID" value="CJA35324b.1"/>
    <property type="gene ID" value="WBGene00211171"/>
</dbReference>
<evidence type="ECO:0000313" key="3">
    <source>
        <dbReference type="Proteomes" id="UP000005237"/>
    </source>
</evidence>
<reference evidence="3" key="1">
    <citation type="submission" date="2010-08" db="EMBL/GenBank/DDBJ databases">
        <authorList>
            <consortium name="Caenorhabditis japonica Sequencing Consortium"/>
            <person name="Wilson R.K."/>
        </authorList>
    </citation>
    <scope>NUCLEOTIDE SEQUENCE [LARGE SCALE GENOMIC DNA]</scope>
    <source>
        <strain evidence="3">DF5081</strain>
    </source>
</reference>
<evidence type="ECO:0000256" key="1">
    <source>
        <dbReference type="SAM" id="MobiDB-lite"/>
    </source>
</evidence>
<feature type="region of interest" description="Disordered" evidence="1">
    <location>
        <begin position="168"/>
        <end position="190"/>
    </location>
</feature>
<organism evidence="2 3">
    <name type="scientific">Caenorhabditis japonica</name>
    <dbReference type="NCBI Taxonomy" id="281687"/>
    <lineage>
        <taxon>Eukaryota</taxon>
        <taxon>Metazoa</taxon>
        <taxon>Ecdysozoa</taxon>
        <taxon>Nematoda</taxon>
        <taxon>Chromadorea</taxon>
        <taxon>Rhabditida</taxon>
        <taxon>Rhabditina</taxon>
        <taxon>Rhabditomorpha</taxon>
        <taxon>Rhabditoidea</taxon>
        <taxon>Rhabditidae</taxon>
        <taxon>Peloderinae</taxon>
        <taxon>Caenorhabditis</taxon>
    </lineage>
</organism>
<proteinExistence type="predicted"/>
<reference evidence="2" key="2">
    <citation type="submission" date="2022-06" db="UniProtKB">
        <authorList>
            <consortium name="EnsemblMetazoa"/>
        </authorList>
    </citation>
    <scope>IDENTIFICATION</scope>
    <source>
        <strain evidence="2">DF5081</strain>
    </source>
</reference>
<protein>
    <submittedName>
        <fullName evidence="2">Uncharacterized protein</fullName>
    </submittedName>
</protein>
<accession>A0A8R1EEV9</accession>
<feature type="region of interest" description="Disordered" evidence="1">
    <location>
        <begin position="8"/>
        <end position="75"/>
    </location>
</feature>
<feature type="compositionally biased region" description="Basic residues" evidence="1">
    <location>
        <begin position="30"/>
        <end position="52"/>
    </location>
</feature>
<dbReference type="AlphaFoldDB" id="A0A8R1EEV9"/>
<sequence length="268" mass="31013">MDPYFMFSGPLALLPPQNPTATNGDVEKKKNTKKKVEKRRYRMSRAPKKSQRTKSTMTDGPADAQKNDSSTQCDDTTESIWLEVGKRICEFSKIDLFSVPKEASRTPLAQKGEEILYSMLQNMRILKSKLGDFAKHTMFRNVIESTAGFASLPEHIIPQVSRGCSETHKRSTVKSLNKRERQRRAAQHLGEDDKEKLLDHMRACWKEEKNITLDYLVEWARDNIGFPYKRTVMYDVLGGLQLCYRLKQSNPTIEERIDLIHLRKKFLN</sequence>
<dbReference type="Proteomes" id="UP000005237">
    <property type="component" value="Unassembled WGS sequence"/>
</dbReference>